<dbReference type="InterPro" id="IPR029045">
    <property type="entry name" value="ClpP/crotonase-like_dom_sf"/>
</dbReference>
<evidence type="ECO:0000313" key="4">
    <source>
        <dbReference type="EMBL" id="RKP06299.1"/>
    </source>
</evidence>
<dbReference type="STRING" id="78915.A0A4V1IW47"/>
<evidence type="ECO:0000256" key="3">
    <source>
        <dbReference type="ARBA" id="ARBA00023235"/>
    </source>
</evidence>
<dbReference type="Proteomes" id="UP000271241">
    <property type="component" value="Unassembled WGS sequence"/>
</dbReference>
<dbReference type="InterPro" id="IPR051053">
    <property type="entry name" value="ECH/Chromodomain_protein"/>
</dbReference>
<dbReference type="PANTHER" id="PTHR43684">
    <property type="match status" value="1"/>
</dbReference>
<dbReference type="GO" id="GO:0005777">
    <property type="term" value="C:peroxisome"/>
    <property type="evidence" value="ECO:0007669"/>
    <property type="project" value="UniProtKB-SubCell"/>
</dbReference>
<organism evidence="4 5">
    <name type="scientific">Thamnocephalis sphaerospora</name>
    <dbReference type="NCBI Taxonomy" id="78915"/>
    <lineage>
        <taxon>Eukaryota</taxon>
        <taxon>Fungi</taxon>
        <taxon>Fungi incertae sedis</taxon>
        <taxon>Zoopagomycota</taxon>
        <taxon>Zoopagomycotina</taxon>
        <taxon>Zoopagomycetes</taxon>
        <taxon>Zoopagales</taxon>
        <taxon>Sigmoideomycetaceae</taxon>
        <taxon>Thamnocephalis</taxon>
    </lineage>
</organism>
<sequence>MVTPPQCENIAVRLVPVQPDDADAGNVAVITFNRPTRANALSAPAYVDWLKCMNWAAEEASVRVVMLTGNGRFYCSGQELSPASLAGENAQAALREAGQVTEKLVDCFIDFPKLLIAAVNGPSYGFGATHLALCDAVYVAPSASMKTPFMELGFCAECCSSYLFPKIMGQSLANELILMGRQLNAEEMVHAHMASRLLPSENFFDRVLELALEAARLPPNAIRQSKALVRSEQERQLLKEVNHREMKLLIERMLSEECHQAVVQFLTKQQRLKRAASKSSKL</sequence>
<evidence type="ECO:0000256" key="2">
    <source>
        <dbReference type="ARBA" id="ARBA00023140"/>
    </source>
</evidence>
<gene>
    <name evidence="4" type="ORF">THASP1DRAFT_25350</name>
</gene>
<proteinExistence type="predicted"/>
<name>A0A4V1IW47_9FUNG</name>
<dbReference type="CDD" id="cd06558">
    <property type="entry name" value="crotonase-like"/>
    <property type="match status" value="1"/>
</dbReference>
<comment type="subcellular location">
    <subcellularLocation>
        <location evidence="1">Peroxisome</location>
    </subcellularLocation>
</comment>
<dbReference type="EMBL" id="KZ992912">
    <property type="protein sequence ID" value="RKP06299.1"/>
    <property type="molecule type" value="Genomic_DNA"/>
</dbReference>
<dbReference type="Gene3D" id="1.10.12.10">
    <property type="entry name" value="Lyase 2-enoyl-coa Hydratase, Chain A, domain 2"/>
    <property type="match status" value="1"/>
</dbReference>
<dbReference type="PANTHER" id="PTHR43684:SF1">
    <property type="entry name" value="ENOYL-COA DELTA ISOMERASE 2"/>
    <property type="match status" value="1"/>
</dbReference>
<dbReference type="Pfam" id="PF00378">
    <property type="entry name" value="ECH_1"/>
    <property type="match status" value="1"/>
</dbReference>
<dbReference type="Gene3D" id="3.90.226.10">
    <property type="entry name" value="2-enoyl-CoA Hydratase, Chain A, domain 1"/>
    <property type="match status" value="1"/>
</dbReference>
<dbReference type="InterPro" id="IPR001753">
    <property type="entry name" value="Enoyl-CoA_hydra/iso"/>
</dbReference>
<dbReference type="GO" id="GO:0004165">
    <property type="term" value="F:delta(3)-delta(2)-enoyl-CoA isomerase activity"/>
    <property type="evidence" value="ECO:0007669"/>
    <property type="project" value="UniProtKB-ARBA"/>
</dbReference>
<dbReference type="SUPFAM" id="SSF52096">
    <property type="entry name" value="ClpP/crotonase"/>
    <property type="match status" value="1"/>
</dbReference>
<keyword evidence="3" id="KW-0413">Isomerase</keyword>
<dbReference type="AlphaFoldDB" id="A0A4V1IW47"/>
<evidence type="ECO:0000313" key="5">
    <source>
        <dbReference type="Proteomes" id="UP000271241"/>
    </source>
</evidence>
<protein>
    <submittedName>
        <fullName evidence="4">ClpP/crotonase-like domain-containing protein</fullName>
    </submittedName>
</protein>
<evidence type="ECO:0000256" key="1">
    <source>
        <dbReference type="ARBA" id="ARBA00004275"/>
    </source>
</evidence>
<accession>A0A4V1IW47</accession>
<keyword evidence="5" id="KW-1185">Reference proteome</keyword>
<reference evidence="5" key="1">
    <citation type="journal article" date="2018" name="Nat. Microbiol.">
        <title>Leveraging single-cell genomics to expand the fungal tree of life.</title>
        <authorList>
            <person name="Ahrendt S.R."/>
            <person name="Quandt C.A."/>
            <person name="Ciobanu D."/>
            <person name="Clum A."/>
            <person name="Salamov A."/>
            <person name="Andreopoulos B."/>
            <person name="Cheng J.F."/>
            <person name="Woyke T."/>
            <person name="Pelin A."/>
            <person name="Henrissat B."/>
            <person name="Reynolds N.K."/>
            <person name="Benny G.L."/>
            <person name="Smith M.E."/>
            <person name="James T.Y."/>
            <person name="Grigoriev I.V."/>
        </authorList>
    </citation>
    <scope>NUCLEOTIDE SEQUENCE [LARGE SCALE GENOMIC DNA]</scope>
    <source>
        <strain evidence="5">RSA 1356</strain>
    </source>
</reference>
<dbReference type="OrthoDB" id="448450at2759"/>
<dbReference type="InterPro" id="IPR014748">
    <property type="entry name" value="Enoyl-CoA_hydra_C"/>
</dbReference>
<keyword evidence="2" id="KW-0576">Peroxisome</keyword>